<evidence type="ECO:0000313" key="1">
    <source>
        <dbReference type="EMBL" id="AFK87417.1"/>
    </source>
</evidence>
<reference evidence="1 2" key="1">
    <citation type="journal article" date="2014" name="Appl. Environ. Microbiol.">
        <title>Profile of Secreted Hydrolases, Associated Proteins, and SlpA in Thermoanaerobacterium saccharolyticum during the Degradation of Hemicellulose.</title>
        <authorList>
            <person name="Currie D.H."/>
            <person name="Guss A.M."/>
            <person name="Herring C.D."/>
            <person name="Giannone R.J."/>
            <person name="Johnson C.M."/>
            <person name="Lankford P.K."/>
            <person name="Brown S.D."/>
            <person name="Hettich R.L."/>
            <person name="Lynd L.R."/>
        </authorList>
    </citation>
    <scope>NUCLEOTIDE SEQUENCE [LARGE SCALE GENOMIC DNA]</scope>
    <source>
        <strain evidence="2">DSM 8691 / JW/SL-YS485</strain>
    </source>
</reference>
<gene>
    <name evidence="1" type="ordered locus">Tsac_2419</name>
</gene>
<sequence length="190" mass="20581">MATPVTSALVGLESLHYAILTTDGATPTYGTPAFIAPAITAKITPKINMDMLYADNKGIEVAQTLSEVDVELNTQDIPLEVQAALLGHTLDSAKGILTKSANDITPYVAIGFKAKKANGKYRYVWLLKGMFQELEEDYATKEDKIKFSTPTLKGTFLPRQDGVIEYTADEDSGYTGGDSGWFTAVYTPTV</sequence>
<keyword evidence="2" id="KW-1185">Reference proteome</keyword>
<dbReference type="PATRIC" id="fig|1094508.3.peg.2454"/>
<dbReference type="InterPro" id="IPR006724">
    <property type="entry name" value="Phage_TTP"/>
</dbReference>
<dbReference type="STRING" id="1094508.Tsac_2419"/>
<protein>
    <submittedName>
        <fullName evidence="1">Phage major tail protein, phi13 family</fullName>
    </submittedName>
</protein>
<dbReference type="KEGG" id="tsh:Tsac_2419"/>
<accession>I3VY22</accession>
<organism evidence="1 2">
    <name type="scientific">Thermoanaerobacterium saccharolyticum (strain DSM 8691 / JW/SL-YS485)</name>
    <dbReference type="NCBI Taxonomy" id="1094508"/>
    <lineage>
        <taxon>Bacteria</taxon>
        <taxon>Bacillati</taxon>
        <taxon>Bacillota</taxon>
        <taxon>Clostridia</taxon>
        <taxon>Thermoanaerobacterales</taxon>
        <taxon>Thermoanaerobacteraceae</taxon>
        <taxon>Thermoanaerobacterium</taxon>
    </lineage>
</organism>
<dbReference type="RefSeq" id="WP_014759253.1">
    <property type="nucleotide sequence ID" value="NC_017992.1"/>
</dbReference>
<dbReference type="AlphaFoldDB" id="I3VY22"/>
<dbReference type="InterPro" id="IPR006490">
    <property type="entry name" value="Maj_tail_phi13"/>
</dbReference>
<dbReference type="NCBIfam" id="TIGR01603">
    <property type="entry name" value="maj_tail_phi13"/>
    <property type="match status" value="1"/>
</dbReference>
<dbReference type="BioCyc" id="TSAC1094508:GLMA-2449-MONOMER"/>
<dbReference type="eggNOG" id="COG5492">
    <property type="taxonomic scope" value="Bacteria"/>
</dbReference>
<dbReference type="EMBL" id="CP003184">
    <property type="protein sequence ID" value="AFK87417.1"/>
    <property type="molecule type" value="Genomic_DNA"/>
</dbReference>
<evidence type="ECO:0000313" key="2">
    <source>
        <dbReference type="Proteomes" id="UP000006178"/>
    </source>
</evidence>
<dbReference type="Pfam" id="PF04630">
    <property type="entry name" value="Phage_TTP_1"/>
    <property type="match status" value="1"/>
</dbReference>
<dbReference type="Proteomes" id="UP000006178">
    <property type="component" value="Chromosome"/>
</dbReference>
<name>I3VY22_THESW</name>
<proteinExistence type="predicted"/>